<keyword evidence="1" id="KW-0732">Signal</keyword>
<dbReference type="AlphaFoldDB" id="A0A2M4D7P8"/>
<dbReference type="EMBL" id="GGFL01009415">
    <property type="protein sequence ID" value="MBW73593.1"/>
    <property type="molecule type" value="Transcribed_RNA"/>
</dbReference>
<accession>A0A2M4D7P8</accession>
<feature type="chain" id="PRO_5014954231" evidence="1">
    <location>
        <begin position="30"/>
        <end position="78"/>
    </location>
</feature>
<evidence type="ECO:0000256" key="1">
    <source>
        <dbReference type="SAM" id="SignalP"/>
    </source>
</evidence>
<evidence type="ECO:0000313" key="2">
    <source>
        <dbReference type="EMBL" id="MBW73593.1"/>
    </source>
</evidence>
<name>A0A2M4D7P8_ANODA</name>
<organism evidence="2">
    <name type="scientific">Anopheles darlingi</name>
    <name type="common">Mosquito</name>
    <dbReference type="NCBI Taxonomy" id="43151"/>
    <lineage>
        <taxon>Eukaryota</taxon>
        <taxon>Metazoa</taxon>
        <taxon>Ecdysozoa</taxon>
        <taxon>Arthropoda</taxon>
        <taxon>Hexapoda</taxon>
        <taxon>Insecta</taxon>
        <taxon>Pterygota</taxon>
        <taxon>Neoptera</taxon>
        <taxon>Endopterygota</taxon>
        <taxon>Diptera</taxon>
        <taxon>Nematocera</taxon>
        <taxon>Culicoidea</taxon>
        <taxon>Culicidae</taxon>
        <taxon>Anophelinae</taxon>
        <taxon>Anopheles</taxon>
    </lineage>
</organism>
<reference evidence="2" key="1">
    <citation type="submission" date="2018-01" db="EMBL/GenBank/DDBJ databases">
        <title>An insight into the sialome of Amazonian anophelines.</title>
        <authorList>
            <person name="Ribeiro J.M."/>
            <person name="Scarpassa V."/>
            <person name="Calvo E."/>
        </authorList>
    </citation>
    <scope>NUCLEOTIDE SEQUENCE</scope>
</reference>
<protein>
    <submittedName>
        <fullName evidence="2">Putative secreted protein</fullName>
    </submittedName>
</protein>
<sequence>MRNKPLELCRGFTFISLLFLLSSSPCAITERTVDFVLVSLSLKKYLLVLLTVCGSNHPLSIFVNLGAGLWDIIISLCS</sequence>
<proteinExistence type="predicted"/>
<feature type="signal peptide" evidence="1">
    <location>
        <begin position="1"/>
        <end position="29"/>
    </location>
</feature>